<dbReference type="SUPFAM" id="SSF57850">
    <property type="entry name" value="RING/U-box"/>
    <property type="match status" value="1"/>
</dbReference>
<evidence type="ECO:0000313" key="2">
    <source>
        <dbReference type="Proteomes" id="UP001363151"/>
    </source>
</evidence>
<dbReference type="Proteomes" id="UP001363151">
    <property type="component" value="Unassembled WGS sequence"/>
</dbReference>
<protein>
    <submittedName>
        <fullName evidence="1">Uncharacterized protein</fullName>
    </submittedName>
</protein>
<proteinExistence type="predicted"/>
<gene>
    <name evidence="1" type="ORF">SO694_00005513</name>
</gene>
<dbReference type="EMBL" id="JBBJCI010000039">
    <property type="protein sequence ID" value="KAK7249947.1"/>
    <property type="molecule type" value="Genomic_DNA"/>
</dbReference>
<sequence>MPVDTERSAQYEIDTPYLSKAARKRLKRRVLEDGEKVRCHFSNTLLKGGREVIELPCKHCFLETDLKEYLFSGRVCPECHFDLETNKARPFWATAGPPAYLLRLWPLLLNKLLYATDAGLRPFVWVGDLPRAVQRPTLRACFESKQAAWARGMARSAAEGRRVLRAHVAAPQRSKKKKDVDARPAHGYSFYDGAMARDERGRQYGALDDGRVSNHHIKIVATLAALGEPSIRGAYYADLDTSVAHPWVVGGDVLDEHARGESDVTFNYDAPSGPAKVAAFRWQVRSSHFYARDSVAGRAFFARWFANRCTFKDQFSLFHTILELADDAGCIDYRGEVWSELTYNEALHGSKHDLARRLPGVALDCARVDARCPDWTFRKRGATCSRHATPNLIDALYHRSLAGRRDAQVFAFDGGNITALAAELVLPLRALNEDRLAGDSIARTFNGAALPVDIMRGVVDSITARVLDGTFGAWRYANPTSAAQLAGLSDAQIARWASADATQVILVSDPAYAANPAGRAHFRLLWTDGGAPVLWLEAVNVDFDARVDASAYEPAVLAHAARKARAMGVALSVAPHLERALAAAAGAAKGAVSTRSDRLVLRPSNAAVEASDYLSQKHDWLQVDEETTGPHRRAVYAPPEGAAGLEKWEL</sequence>
<organism evidence="1 2">
    <name type="scientific">Aureococcus anophagefferens</name>
    <name type="common">Harmful bloom alga</name>
    <dbReference type="NCBI Taxonomy" id="44056"/>
    <lineage>
        <taxon>Eukaryota</taxon>
        <taxon>Sar</taxon>
        <taxon>Stramenopiles</taxon>
        <taxon>Ochrophyta</taxon>
        <taxon>Pelagophyceae</taxon>
        <taxon>Pelagomonadales</taxon>
        <taxon>Pelagomonadaceae</taxon>
        <taxon>Aureococcus</taxon>
    </lineage>
</organism>
<accession>A0ABR1GA89</accession>
<reference evidence="1 2" key="1">
    <citation type="submission" date="2024-03" db="EMBL/GenBank/DDBJ databases">
        <title>Aureococcus anophagefferens CCMP1851 and Kratosvirus quantuckense: Draft genome of a second virus-susceptible host strain in the model system.</title>
        <authorList>
            <person name="Chase E."/>
            <person name="Truchon A.R."/>
            <person name="Schepens W."/>
            <person name="Wilhelm S.W."/>
        </authorList>
    </citation>
    <scope>NUCLEOTIDE SEQUENCE [LARGE SCALE GENOMIC DNA]</scope>
    <source>
        <strain evidence="1 2">CCMP1851</strain>
    </source>
</reference>
<name>A0ABR1GA89_AURAN</name>
<comment type="caution">
    <text evidence="1">The sequence shown here is derived from an EMBL/GenBank/DDBJ whole genome shotgun (WGS) entry which is preliminary data.</text>
</comment>
<keyword evidence="2" id="KW-1185">Reference proteome</keyword>
<evidence type="ECO:0000313" key="1">
    <source>
        <dbReference type="EMBL" id="KAK7249947.1"/>
    </source>
</evidence>